<sequence>MPSYSGATIACMDTCPTELVEEILKLVALNKDDDMPSRFLSTINNSQVCKRWNGIISRPALELELWSNLFIVTTPEGRLMPYTWIKRMIFKTQHAKTLRVYGTFRPSVCASLRKNDHFINLMKSIWPRVESLVLTCDRRLYSPGKPNPRQGRLSFLHPRDNGTDSFHAMVHDLFTEPAPKLKSFYFGVLDAPQDAFTPTGRWDPARPHDIPMNPETFNDKMPILEHFESCGVTFPLDHVLFTTVETRPTWCKNLRTLRMRSFNGAYEPIIDLLKQSPLLETLEITDTLVLFNFEPLPPVVNLPKLTFMSINTNKELCKVFVDRIQPSTEGCEIHSSTIPNWEYDIQQLDIQLELEPIMPVSFLDVPQHQG</sequence>
<proteinExistence type="predicted"/>
<name>A0A8H4R1K5_9AGAR</name>
<dbReference type="EMBL" id="JAACJL010000015">
    <property type="protein sequence ID" value="KAF4620694.1"/>
    <property type="molecule type" value="Genomic_DNA"/>
</dbReference>
<evidence type="ECO:0000313" key="2">
    <source>
        <dbReference type="Proteomes" id="UP000521872"/>
    </source>
</evidence>
<accession>A0A8H4R1K5</accession>
<dbReference type="Proteomes" id="UP000521872">
    <property type="component" value="Unassembled WGS sequence"/>
</dbReference>
<dbReference type="AlphaFoldDB" id="A0A8H4R1K5"/>
<gene>
    <name evidence="1" type="ORF">D9613_000013</name>
</gene>
<organism evidence="1 2">
    <name type="scientific">Agrocybe pediades</name>
    <dbReference type="NCBI Taxonomy" id="84607"/>
    <lineage>
        <taxon>Eukaryota</taxon>
        <taxon>Fungi</taxon>
        <taxon>Dikarya</taxon>
        <taxon>Basidiomycota</taxon>
        <taxon>Agaricomycotina</taxon>
        <taxon>Agaricomycetes</taxon>
        <taxon>Agaricomycetidae</taxon>
        <taxon>Agaricales</taxon>
        <taxon>Agaricineae</taxon>
        <taxon>Strophariaceae</taxon>
        <taxon>Agrocybe</taxon>
    </lineage>
</organism>
<evidence type="ECO:0000313" key="1">
    <source>
        <dbReference type="EMBL" id="KAF4620694.1"/>
    </source>
</evidence>
<comment type="caution">
    <text evidence="1">The sequence shown here is derived from an EMBL/GenBank/DDBJ whole genome shotgun (WGS) entry which is preliminary data.</text>
</comment>
<reference evidence="1 2" key="1">
    <citation type="submission" date="2019-12" db="EMBL/GenBank/DDBJ databases">
        <authorList>
            <person name="Floudas D."/>
            <person name="Bentzer J."/>
            <person name="Ahren D."/>
            <person name="Johansson T."/>
            <person name="Persson P."/>
            <person name="Tunlid A."/>
        </authorList>
    </citation>
    <scope>NUCLEOTIDE SEQUENCE [LARGE SCALE GENOMIC DNA]</scope>
    <source>
        <strain evidence="1 2">CBS 102.39</strain>
    </source>
</reference>
<keyword evidence="2" id="KW-1185">Reference proteome</keyword>
<evidence type="ECO:0008006" key="3">
    <source>
        <dbReference type="Google" id="ProtNLM"/>
    </source>
</evidence>
<protein>
    <recommendedName>
        <fullName evidence="3">F-box domain-containing protein</fullName>
    </recommendedName>
</protein>